<evidence type="ECO:0000259" key="3">
    <source>
        <dbReference type="PROSITE" id="PS51186"/>
    </source>
</evidence>
<dbReference type="InterPro" id="IPR016181">
    <property type="entry name" value="Acyl_CoA_acyltransferase"/>
</dbReference>
<dbReference type="EMBL" id="VFPT01000001">
    <property type="protein sequence ID" value="TQM93925.1"/>
    <property type="molecule type" value="Genomic_DNA"/>
</dbReference>
<proteinExistence type="predicted"/>
<evidence type="ECO:0000256" key="1">
    <source>
        <dbReference type="ARBA" id="ARBA00022679"/>
    </source>
</evidence>
<dbReference type="SUPFAM" id="SSF55729">
    <property type="entry name" value="Acyl-CoA N-acyltransferases (Nat)"/>
    <property type="match status" value="1"/>
</dbReference>
<name>A0A543KFS6_9RHOB</name>
<comment type="caution">
    <text evidence="4">The sequence shown here is derived from an EMBL/GenBank/DDBJ whole genome shotgun (WGS) entry which is preliminary data.</text>
</comment>
<dbReference type="OrthoDB" id="9805924at2"/>
<organism evidence="4 5">
    <name type="scientific">Roseinatronobacter monicus</name>
    <dbReference type="NCBI Taxonomy" id="393481"/>
    <lineage>
        <taxon>Bacteria</taxon>
        <taxon>Pseudomonadati</taxon>
        <taxon>Pseudomonadota</taxon>
        <taxon>Alphaproteobacteria</taxon>
        <taxon>Rhodobacterales</taxon>
        <taxon>Paracoccaceae</taxon>
        <taxon>Roseinatronobacter</taxon>
    </lineage>
</organism>
<dbReference type="CDD" id="cd04301">
    <property type="entry name" value="NAT_SF"/>
    <property type="match status" value="1"/>
</dbReference>
<evidence type="ECO:0000313" key="4">
    <source>
        <dbReference type="EMBL" id="TQM93925.1"/>
    </source>
</evidence>
<protein>
    <submittedName>
        <fullName evidence="4">Acetyltransferase (GNAT) family protein</fullName>
    </submittedName>
</protein>
<dbReference type="InterPro" id="IPR000182">
    <property type="entry name" value="GNAT_dom"/>
</dbReference>
<keyword evidence="5" id="KW-1185">Reference proteome</keyword>
<dbReference type="Proteomes" id="UP000320582">
    <property type="component" value="Unassembled WGS sequence"/>
</dbReference>
<evidence type="ECO:0000313" key="5">
    <source>
        <dbReference type="Proteomes" id="UP000320582"/>
    </source>
</evidence>
<dbReference type="PANTHER" id="PTHR10545">
    <property type="entry name" value="DIAMINE N-ACETYLTRANSFERASE"/>
    <property type="match status" value="1"/>
</dbReference>
<dbReference type="Gene3D" id="3.40.630.30">
    <property type="match status" value="1"/>
</dbReference>
<accession>A0A543KFS6</accession>
<feature type="domain" description="N-acetyltransferase" evidence="3">
    <location>
        <begin position="6"/>
        <end position="164"/>
    </location>
</feature>
<dbReference type="InterPro" id="IPR051016">
    <property type="entry name" value="Diverse_Substrate_AcTransf"/>
</dbReference>
<reference evidence="4 5" key="1">
    <citation type="submission" date="2019-06" db="EMBL/GenBank/DDBJ databases">
        <title>Genomic Encyclopedia of Archaeal and Bacterial Type Strains, Phase II (KMG-II): from individual species to whole genera.</title>
        <authorList>
            <person name="Goeker M."/>
        </authorList>
    </citation>
    <scope>NUCLEOTIDE SEQUENCE [LARGE SCALE GENOMIC DNA]</scope>
    <source>
        <strain evidence="4 5">DSM 18423</strain>
    </source>
</reference>
<dbReference type="AlphaFoldDB" id="A0A543KFS6"/>
<evidence type="ECO:0000256" key="2">
    <source>
        <dbReference type="ARBA" id="ARBA00023315"/>
    </source>
</evidence>
<sequence length="164" mass="17431">MREAEITFRIVADATDLARLEQALRTLSADIGEDYAAGSAALEHALIGPNPAAHGLLALHGDQTLGAALYSPAFSTVRGAAGVYVSDLWVSANARGHGLGARLLAQVAQQGANLWQATWLKLAVYDHSHSAQQFYMRLGFAPATGMQEMRLGPDGVTHLIKRIA</sequence>
<dbReference type="RefSeq" id="WP_142082219.1">
    <property type="nucleotide sequence ID" value="NZ_VFPT01000001.1"/>
</dbReference>
<dbReference type="PROSITE" id="PS51186">
    <property type="entry name" value="GNAT"/>
    <property type="match status" value="1"/>
</dbReference>
<dbReference type="Pfam" id="PF00583">
    <property type="entry name" value="Acetyltransf_1"/>
    <property type="match status" value="1"/>
</dbReference>
<dbReference type="PANTHER" id="PTHR10545:SF29">
    <property type="entry name" value="GH14572P-RELATED"/>
    <property type="match status" value="1"/>
</dbReference>
<keyword evidence="1 4" id="KW-0808">Transferase</keyword>
<keyword evidence="2" id="KW-0012">Acyltransferase</keyword>
<gene>
    <name evidence="4" type="ORF">BD293_2579</name>
</gene>
<dbReference type="GO" id="GO:0008080">
    <property type="term" value="F:N-acetyltransferase activity"/>
    <property type="evidence" value="ECO:0007669"/>
    <property type="project" value="UniProtKB-ARBA"/>
</dbReference>